<dbReference type="Pfam" id="PF01510">
    <property type="entry name" value="Amidase_2"/>
    <property type="match status" value="1"/>
</dbReference>
<dbReference type="Proteomes" id="UP001180737">
    <property type="component" value="Unassembled WGS sequence"/>
</dbReference>
<accession>A0ABU2YWY9</accession>
<evidence type="ECO:0000313" key="3">
    <source>
        <dbReference type="Proteomes" id="UP001180737"/>
    </source>
</evidence>
<evidence type="ECO:0000259" key="1">
    <source>
        <dbReference type="SMART" id="SM00644"/>
    </source>
</evidence>
<gene>
    <name evidence="2" type="ORF">RM704_10675</name>
</gene>
<sequence>MAAPLSADQIVAALTAEGVNVREYKSWRTHNRDAATGKTFGPVNGIVIHHTAGNDSLDFCYTGTADLPGPLCHTHLSKTGVATMVGHGRANHAGSFAQNAHDAVVAESPTHPQPDAAEPVDANDHYYGIEIENLGNGSDPYPAVQYGQAVRWAAALCRAHGWTADSVIGHKEGTRRKIDPSFGMTAFRSAIAERLEHPASWSPGSTTEEDPMAGMSNADICKAVWKTDTVVGVPEAWTSAGNPEWQPASILIDIGKRVRALQTAEAGQSAAIAALAKLVGSGVDTAAVVAAVQAAIADAVVNVSVDVTGTGTGTGTGTEAKEI</sequence>
<dbReference type="SUPFAM" id="SSF55846">
    <property type="entry name" value="N-acetylmuramoyl-L-alanine amidase-like"/>
    <property type="match status" value="1"/>
</dbReference>
<dbReference type="InterPro" id="IPR036505">
    <property type="entry name" value="Amidase/PGRP_sf"/>
</dbReference>
<name>A0ABU2YWY9_9ACTN</name>
<dbReference type="CDD" id="cd06583">
    <property type="entry name" value="PGRP"/>
    <property type="match status" value="1"/>
</dbReference>
<dbReference type="Gene3D" id="3.40.80.10">
    <property type="entry name" value="Peptidoglycan recognition protein-like"/>
    <property type="match status" value="1"/>
</dbReference>
<keyword evidence="3" id="KW-1185">Reference proteome</keyword>
<protein>
    <submittedName>
        <fullName evidence="2">N-acetylmuramoyl-L-alanine amidase</fullName>
    </submittedName>
</protein>
<comment type="caution">
    <text evidence="2">The sequence shown here is derived from an EMBL/GenBank/DDBJ whole genome shotgun (WGS) entry which is preliminary data.</text>
</comment>
<proteinExistence type="predicted"/>
<feature type="domain" description="N-acetylmuramoyl-L-alanine amidase" evidence="1">
    <location>
        <begin position="32"/>
        <end position="181"/>
    </location>
</feature>
<dbReference type="InterPro" id="IPR002502">
    <property type="entry name" value="Amidase_domain"/>
</dbReference>
<organism evidence="2 3">
    <name type="scientific">Streptomyces gottesmaniae</name>
    <dbReference type="NCBI Taxonomy" id="3075518"/>
    <lineage>
        <taxon>Bacteria</taxon>
        <taxon>Bacillati</taxon>
        <taxon>Actinomycetota</taxon>
        <taxon>Actinomycetes</taxon>
        <taxon>Kitasatosporales</taxon>
        <taxon>Streptomycetaceae</taxon>
        <taxon>Streptomyces</taxon>
    </lineage>
</organism>
<reference evidence="2" key="1">
    <citation type="submission" date="2024-05" db="EMBL/GenBank/DDBJ databases">
        <title>30 novel species of actinomycetes from the DSMZ collection.</title>
        <authorList>
            <person name="Nouioui I."/>
        </authorList>
    </citation>
    <scope>NUCLEOTIDE SEQUENCE</scope>
    <source>
        <strain evidence="2">DSM 3412</strain>
    </source>
</reference>
<evidence type="ECO:0000313" key="2">
    <source>
        <dbReference type="EMBL" id="MDT0567929.1"/>
    </source>
</evidence>
<dbReference type="EMBL" id="JAVRFJ010000007">
    <property type="protein sequence ID" value="MDT0567929.1"/>
    <property type="molecule type" value="Genomic_DNA"/>
</dbReference>
<dbReference type="SMART" id="SM00644">
    <property type="entry name" value="Ami_2"/>
    <property type="match status" value="1"/>
</dbReference>
<dbReference type="RefSeq" id="WP_052146370.1">
    <property type="nucleotide sequence ID" value="NZ_JAVRFJ010000007.1"/>
</dbReference>